<dbReference type="Pfam" id="PF12697">
    <property type="entry name" value="Abhydrolase_6"/>
    <property type="match status" value="1"/>
</dbReference>
<organism evidence="3 4">
    <name type="scientific">Fusarium oxysporum f. sp. raphani</name>
    <dbReference type="NCBI Taxonomy" id="96318"/>
    <lineage>
        <taxon>Eukaryota</taxon>
        <taxon>Fungi</taxon>
        <taxon>Dikarya</taxon>
        <taxon>Ascomycota</taxon>
        <taxon>Pezizomycotina</taxon>
        <taxon>Sordariomycetes</taxon>
        <taxon>Hypocreomycetidae</taxon>
        <taxon>Hypocreales</taxon>
        <taxon>Nectriaceae</taxon>
        <taxon>Fusarium</taxon>
        <taxon>Fusarium oxysporum species complex</taxon>
    </lineage>
</organism>
<evidence type="ECO:0000313" key="3">
    <source>
        <dbReference type="EMBL" id="KAG7416607.1"/>
    </source>
</evidence>
<dbReference type="Proteomes" id="UP000693942">
    <property type="component" value="Unassembled WGS sequence"/>
</dbReference>
<evidence type="ECO:0000313" key="4">
    <source>
        <dbReference type="Proteomes" id="UP000693942"/>
    </source>
</evidence>
<dbReference type="AlphaFoldDB" id="A0A8J5PBQ3"/>
<proteinExistence type="predicted"/>
<dbReference type="InterPro" id="IPR000073">
    <property type="entry name" value="AB_hydrolase_1"/>
</dbReference>
<dbReference type="EMBL" id="JAELUR010000020">
    <property type="protein sequence ID" value="KAG7416607.1"/>
    <property type="molecule type" value="Genomic_DNA"/>
</dbReference>
<keyword evidence="1" id="KW-0732">Signal</keyword>
<reference evidence="3" key="1">
    <citation type="submission" date="2021-04" db="EMBL/GenBank/DDBJ databases">
        <title>First draft genome resource for Brassicaceae pathogens Fusarium oxysporum f. sp. raphani and Fusarium oxysporum f. sp. rapae.</title>
        <authorList>
            <person name="Asai S."/>
        </authorList>
    </citation>
    <scope>NUCLEOTIDE SEQUENCE</scope>
    <source>
        <strain evidence="3">Tf1262</strain>
    </source>
</reference>
<name>A0A8J5PBQ3_FUSOX</name>
<accession>A0A8J5PBQ3</accession>
<feature type="signal peptide" evidence="1">
    <location>
        <begin position="1"/>
        <end position="20"/>
    </location>
</feature>
<evidence type="ECO:0000256" key="1">
    <source>
        <dbReference type="SAM" id="SignalP"/>
    </source>
</evidence>
<protein>
    <recommendedName>
        <fullName evidence="2">AB hydrolase-1 domain-containing protein</fullName>
    </recommendedName>
</protein>
<comment type="caution">
    <text evidence="3">The sequence shown here is derived from an EMBL/GenBank/DDBJ whole genome shotgun (WGS) entry which is preliminary data.</text>
</comment>
<gene>
    <name evidence="3" type="ORF">Forpi1262_v016702</name>
</gene>
<feature type="domain" description="AB hydrolase-1" evidence="2">
    <location>
        <begin position="86"/>
        <end position="371"/>
    </location>
</feature>
<evidence type="ECO:0000259" key="2">
    <source>
        <dbReference type="Pfam" id="PF12697"/>
    </source>
</evidence>
<feature type="chain" id="PRO_5035250951" description="AB hydrolase-1 domain-containing protein" evidence="1">
    <location>
        <begin position="21"/>
        <end position="385"/>
    </location>
</feature>
<sequence length="385" mass="41631">MRSPWGVVLALFCFIFPSISYPIEEKCQLSCIDVIIPVTISTTNLQIPIASTGPTFNVPVHGTFNIAARYCEPEINIPFKQHTLQILVHGITYDRNYWSGDGPPGSGYHGDQYSWIAFASKQGYPTLSIDRLGNGLSDHPDPITVVQLATHVETIHQLVLKARSGTLPGPSKPRAFYKVIYAGHSFGSSVGNGLNAKYPSDVDATILTGFTNTSNVPVLSAASDTDFSPAAQVNAEKFGNLDPGYVAINNETAFTQLFYYPGGFDPALAALDYSLRGTVATGELVSTTLGPAIAPNYTRPVFVITGQRDGIFCNLANPHPPVNVTFATFDCGPHMSGLLAQTKALYPAAKFEWYAPPSAGHCWHFHRVAYATFSIAHEWLASQGL</sequence>